<dbReference type="GO" id="GO:0005381">
    <property type="term" value="F:iron ion transmembrane transporter activity"/>
    <property type="evidence" value="ECO:0007669"/>
    <property type="project" value="UniProtKB-UniRule"/>
</dbReference>
<evidence type="ECO:0000256" key="3">
    <source>
        <dbReference type="ARBA" id="ARBA00022448"/>
    </source>
</evidence>
<feature type="transmembrane region" description="Helical" evidence="7">
    <location>
        <begin position="142"/>
        <end position="160"/>
    </location>
</feature>
<keyword evidence="5 7" id="KW-1133">Transmembrane helix</keyword>
<feature type="transmembrane region" description="Helical" evidence="7">
    <location>
        <begin position="361"/>
        <end position="379"/>
    </location>
</feature>
<dbReference type="GO" id="GO:0016020">
    <property type="term" value="C:membrane"/>
    <property type="evidence" value="ECO:0007669"/>
    <property type="project" value="UniProtKB-SubCell"/>
</dbReference>
<gene>
    <name evidence="8" type="ORF">GALMADRAFT_66728</name>
</gene>
<dbReference type="OrthoDB" id="648861at2759"/>
<comment type="function">
    <text evidence="7">May be involved in iron transport and iron homeostasis.</text>
</comment>
<evidence type="ECO:0000256" key="1">
    <source>
        <dbReference type="ARBA" id="ARBA00004141"/>
    </source>
</evidence>
<dbReference type="Pfam" id="PF06963">
    <property type="entry name" value="FPN1"/>
    <property type="match status" value="1"/>
</dbReference>
<keyword evidence="7" id="KW-0406">Ion transport</keyword>
<dbReference type="PANTHER" id="PTHR11660:SF57">
    <property type="entry name" value="SOLUTE CARRIER FAMILY 40 MEMBER"/>
    <property type="match status" value="1"/>
</dbReference>
<feature type="transmembrane region" description="Helical" evidence="7">
    <location>
        <begin position="102"/>
        <end position="122"/>
    </location>
</feature>
<keyword evidence="9" id="KW-1185">Reference proteome</keyword>
<organism evidence="8 9">
    <name type="scientific">Galerina marginata (strain CBS 339.88)</name>
    <dbReference type="NCBI Taxonomy" id="685588"/>
    <lineage>
        <taxon>Eukaryota</taxon>
        <taxon>Fungi</taxon>
        <taxon>Dikarya</taxon>
        <taxon>Basidiomycota</taxon>
        <taxon>Agaricomycotina</taxon>
        <taxon>Agaricomycetes</taxon>
        <taxon>Agaricomycetidae</taxon>
        <taxon>Agaricales</taxon>
        <taxon>Agaricineae</taxon>
        <taxon>Strophariaceae</taxon>
        <taxon>Galerina</taxon>
    </lineage>
</organism>
<keyword evidence="6 7" id="KW-0472">Membrane</keyword>
<dbReference type="STRING" id="685588.A0A067T3V1"/>
<dbReference type="InterPro" id="IPR036259">
    <property type="entry name" value="MFS_trans_sf"/>
</dbReference>
<comment type="similarity">
    <text evidence="2 7">Belongs to the ferroportin (FP) (TC 2.A.100) family. SLC40A subfamily.</text>
</comment>
<feature type="transmembrane region" description="Helical" evidence="7">
    <location>
        <begin position="196"/>
        <end position="213"/>
    </location>
</feature>
<dbReference type="AlphaFoldDB" id="A0A067T3V1"/>
<evidence type="ECO:0000256" key="2">
    <source>
        <dbReference type="ARBA" id="ARBA00006279"/>
    </source>
</evidence>
<feature type="transmembrane region" description="Helical" evidence="7">
    <location>
        <begin position="460"/>
        <end position="481"/>
    </location>
</feature>
<feature type="transmembrane region" description="Helical" evidence="7">
    <location>
        <begin position="219"/>
        <end position="241"/>
    </location>
</feature>
<keyword evidence="4 7" id="KW-0812">Transmembrane</keyword>
<comment type="subcellular location">
    <subcellularLocation>
        <location evidence="1 7">Membrane</location>
        <topology evidence="1 7">Multi-pass membrane protein</topology>
    </subcellularLocation>
</comment>
<evidence type="ECO:0000256" key="4">
    <source>
        <dbReference type="ARBA" id="ARBA00022692"/>
    </source>
</evidence>
<feature type="transmembrane region" description="Helical" evidence="7">
    <location>
        <begin position="69"/>
        <end position="90"/>
    </location>
</feature>
<dbReference type="Proteomes" id="UP000027222">
    <property type="component" value="Unassembled WGS sequence"/>
</dbReference>
<feature type="transmembrane region" description="Helical" evidence="7">
    <location>
        <begin position="285"/>
        <end position="306"/>
    </location>
</feature>
<sequence>MNSPALELEPVGANEVAHSEPSASDHINRVALFSLAAQHLSVTWTKRTAEFACYLFLIDLFPTTLLPSALYGFFTTLAGVLFGGNAGSFVDHPSRLKVIRINILLSKLAVTSLYTFLLILLTRYSTEAKLAVQTLAHGRHPTVWVLFTAIVLVSCVMKLSDIAMSVAIERDWVTTISEGSDARLTRLNLWMRRIDLGCKLVSPLFAGLLTSTVGNVPALIVIGCIALGGLGFELLWINIVWKRFPILATSRQRTQPQDRAVPSSSKISRHLLPLKNWATISYQDWNMFIHSPVFPSSLAISLLYFTTLNFDGSMISWLKTNTYSDALISGMRAVAVCTGLAGTAVMPVLEKRIGLARAASWSIWSEVFSLTPVLVSFFVPSSNQQGVKAPHWNQVLLFGGMAISRMGLWSFDLCQLKLLQKTLADHPRRNTLNGLQYSLQNVLDLLKYVMVIVLSRPSEFKYTAALSFGAVVAGACLYLIYLRRERGHVIHTEWFIGMKDKFS</sequence>
<accession>A0A067T3V1</accession>
<evidence type="ECO:0000256" key="6">
    <source>
        <dbReference type="ARBA" id="ARBA00023136"/>
    </source>
</evidence>
<reference evidence="9" key="1">
    <citation type="journal article" date="2014" name="Proc. Natl. Acad. Sci. U.S.A.">
        <title>Extensive sampling of basidiomycete genomes demonstrates inadequacy of the white-rot/brown-rot paradigm for wood decay fungi.</title>
        <authorList>
            <person name="Riley R."/>
            <person name="Salamov A.A."/>
            <person name="Brown D.W."/>
            <person name="Nagy L.G."/>
            <person name="Floudas D."/>
            <person name="Held B.W."/>
            <person name="Levasseur A."/>
            <person name="Lombard V."/>
            <person name="Morin E."/>
            <person name="Otillar R."/>
            <person name="Lindquist E.A."/>
            <person name="Sun H."/>
            <person name="LaButti K.M."/>
            <person name="Schmutz J."/>
            <person name="Jabbour D."/>
            <person name="Luo H."/>
            <person name="Baker S.E."/>
            <person name="Pisabarro A.G."/>
            <person name="Walton J.D."/>
            <person name="Blanchette R.A."/>
            <person name="Henrissat B."/>
            <person name="Martin F."/>
            <person name="Cullen D."/>
            <person name="Hibbett D.S."/>
            <person name="Grigoriev I.V."/>
        </authorList>
    </citation>
    <scope>NUCLEOTIDE SEQUENCE [LARGE SCALE GENOMIC DNA]</scope>
    <source>
        <strain evidence="9">CBS 339.88</strain>
    </source>
</reference>
<feature type="transmembrane region" description="Helical" evidence="7">
    <location>
        <begin position="326"/>
        <end position="349"/>
    </location>
</feature>
<protein>
    <recommendedName>
        <fullName evidence="7">Solute carrier family 40 member</fullName>
    </recommendedName>
</protein>
<name>A0A067T3V1_GALM3</name>
<dbReference type="EMBL" id="KL142377">
    <property type="protein sequence ID" value="KDR76977.1"/>
    <property type="molecule type" value="Genomic_DNA"/>
</dbReference>
<proteinExistence type="inferred from homology"/>
<evidence type="ECO:0000313" key="9">
    <source>
        <dbReference type="Proteomes" id="UP000027222"/>
    </source>
</evidence>
<evidence type="ECO:0000313" key="8">
    <source>
        <dbReference type="EMBL" id="KDR76977.1"/>
    </source>
</evidence>
<dbReference type="PANTHER" id="PTHR11660">
    <property type="entry name" value="SOLUTE CARRIER FAMILY 40 MEMBER"/>
    <property type="match status" value="1"/>
</dbReference>
<evidence type="ECO:0000256" key="7">
    <source>
        <dbReference type="RuleBase" id="RU365065"/>
    </source>
</evidence>
<dbReference type="HOGENOM" id="CLU_020370_5_0_1"/>
<dbReference type="CDD" id="cd17480">
    <property type="entry name" value="MFS_SLC40A1_like"/>
    <property type="match status" value="1"/>
</dbReference>
<evidence type="ECO:0000256" key="5">
    <source>
        <dbReference type="ARBA" id="ARBA00022989"/>
    </source>
</evidence>
<keyword evidence="3 7" id="KW-0813">Transport</keyword>
<dbReference type="SUPFAM" id="SSF103473">
    <property type="entry name" value="MFS general substrate transporter"/>
    <property type="match status" value="1"/>
</dbReference>
<comment type="caution">
    <text evidence="7">Lacks conserved residue(s) required for the propagation of feature annotation.</text>
</comment>
<dbReference type="InterPro" id="IPR009716">
    <property type="entry name" value="Ferroportin-1"/>
</dbReference>